<dbReference type="SUPFAM" id="SSF52172">
    <property type="entry name" value="CheY-like"/>
    <property type="match status" value="1"/>
</dbReference>
<dbReference type="InterPro" id="IPR003018">
    <property type="entry name" value="GAF"/>
</dbReference>
<dbReference type="InterPro" id="IPR004358">
    <property type="entry name" value="Sig_transdc_His_kin-like_C"/>
</dbReference>
<keyword evidence="5 14" id="KW-0597">Phosphoprotein</keyword>
<dbReference type="CDD" id="cd16922">
    <property type="entry name" value="HATPase_EvgS-ArcB-TorS-like"/>
    <property type="match status" value="1"/>
</dbReference>
<dbReference type="InterPro" id="IPR036890">
    <property type="entry name" value="HATPase_C_sf"/>
</dbReference>
<keyword evidence="20" id="KW-1185">Reference proteome</keyword>
<keyword evidence="10" id="KW-0902">Two-component regulatory system</keyword>
<evidence type="ECO:0000256" key="8">
    <source>
        <dbReference type="ARBA" id="ARBA00022777"/>
    </source>
</evidence>
<dbReference type="CDD" id="cd00082">
    <property type="entry name" value="HisKA"/>
    <property type="match status" value="1"/>
</dbReference>
<dbReference type="KEGG" id="oxy:HCG48_10065"/>
<dbReference type="SMART" id="SM00448">
    <property type="entry name" value="REC"/>
    <property type="match status" value="1"/>
</dbReference>
<dbReference type="SUPFAM" id="SSF47384">
    <property type="entry name" value="Homodimeric domain of signal transducing histidine kinase"/>
    <property type="match status" value="1"/>
</dbReference>
<dbReference type="PROSITE" id="PS50046">
    <property type="entry name" value="PHYTOCHROME_2"/>
    <property type="match status" value="1"/>
</dbReference>
<keyword evidence="12" id="KW-0131">Cell cycle</keyword>
<dbReference type="GO" id="GO:0005524">
    <property type="term" value="F:ATP binding"/>
    <property type="evidence" value="ECO:0007669"/>
    <property type="project" value="UniProtKB-KW"/>
</dbReference>
<dbReference type="SUPFAM" id="SSF55874">
    <property type="entry name" value="ATPase domain of HSP90 chaperone/DNA topoisomerase II/histidine kinase"/>
    <property type="match status" value="1"/>
</dbReference>
<feature type="domain" description="Response regulatory" evidence="18">
    <location>
        <begin position="673"/>
        <end position="789"/>
    </location>
</feature>
<evidence type="ECO:0000256" key="14">
    <source>
        <dbReference type="PROSITE-ProRule" id="PRU00169"/>
    </source>
</evidence>
<dbReference type="InterPro" id="IPR003594">
    <property type="entry name" value="HATPase_dom"/>
</dbReference>
<dbReference type="GO" id="GO:0009927">
    <property type="term" value="F:histidine phosphotransfer kinase activity"/>
    <property type="evidence" value="ECO:0007669"/>
    <property type="project" value="TreeGrafter"/>
</dbReference>
<dbReference type="CDD" id="cd17574">
    <property type="entry name" value="REC_OmpR"/>
    <property type="match status" value="1"/>
</dbReference>
<dbReference type="Gene3D" id="3.40.50.2300">
    <property type="match status" value="1"/>
</dbReference>
<keyword evidence="9" id="KW-0067">ATP-binding</keyword>
<feature type="domain" description="Histidine kinase" evidence="17">
    <location>
        <begin position="429"/>
        <end position="650"/>
    </location>
</feature>
<dbReference type="Gene3D" id="3.30.450.40">
    <property type="match status" value="1"/>
</dbReference>
<dbReference type="InterPro" id="IPR003661">
    <property type="entry name" value="HisK_dim/P_dom"/>
</dbReference>
<protein>
    <recommendedName>
        <fullName evidence="13">Circadian input-output histidine kinase CikA</fullName>
        <ecNumber evidence="4">2.7.13.3</ecNumber>
    </recommendedName>
</protein>
<evidence type="ECO:0000256" key="7">
    <source>
        <dbReference type="ARBA" id="ARBA00022741"/>
    </source>
</evidence>
<dbReference type="SUPFAM" id="SSF55781">
    <property type="entry name" value="GAF domain-like"/>
    <property type="match status" value="1"/>
</dbReference>
<name>A0A6H1TZV5_9CYAN</name>
<feature type="modified residue" description="4-aspartylphosphate" evidence="14">
    <location>
        <position position="722"/>
    </location>
</feature>
<dbReference type="SMART" id="SM00387">
    <property type="entry name" value="HATPase_c"/>
    <property type="match status" value="1"/>
</dbReference>
<evidence type="ECO:0000256" key="9">
    <source>
        <dbReference type="ARBA" id="ARBA00022840"/>
    </source>
</evidence>
<dbReference type="InterPro" id="IPR011006">
    <property type="entry name" value="CheY-like_superfamily"/>
</dbReference>
<feature type="domain" description="Phytochrome chromophore attachment site" evidence="16">
    <location>
        <begin position="212"/>
        <end position="377"/>
    </location>
</feature>
<keyword evidence="6" id="KW-0808">Transferase</keyword>
<reference evidence="19 20" key="1">
    <citation type="submission" date="2020-04" db="EMBL/GenBank/DDBJ databases">
        <authorList>
            <person name="Basu S."/>
            <person name="Maruthanayagam V."/>
            <person name="Chakraborty S."/>
            <person name="Pramanik A."/>
            <person name="Mukherjee J."/>
            <person name="Brink B."/>
        </authorList>
    </citation>
    <scope>NUCLEOTIDE SEQUENCE [LARGE SCALE GENOMIC DNA]</scope>
    <source>
        <strain evidence="19 20">AP17</strain>
    </source>
</reference>
<dbReference type="EMBL" id="CP051167">
    <property type="protein sequence ID" value="QIZ70889.1"/>
    <property type="molecule type" value="Genomic_DNA"/>
</dbReference>
<feature type="region of interest" description="Disordered" evidence="15">
    <location>
        <begin position="647"/>
        <end position="669"/>
    </location>
</feature>
<dbReference type="InterPro" id="IPR005467">
    <property type="entry name" value="His_kinase_dom"/>
</dbReference>
<feature type="compositionally biased region" description="Polar residues" evidence="15">
    <location>
        <begin position="651"/>
        <end position="666"/>
    </location>
</feature>
<evidence type="ECO:0000256" key="11">
    <source>
        <dbReference type="ARBA" id="ARBA00023136"/>
    </source>
</evidence>
<dbReference type="GO" id="GO:0000155">
    <property type="term" value="F:phosphorelay sensor kinase activity"/>
    <property type="evidence" value="ECO:0007669"/>
    <property type="project" value="InterPro"/>
</dbReference>
<keyword evidence="7" id="KW-0547">Nucleotide-binding</keyword>
<comment type="similarity">
    <text evidence="3">In the N-terminal section; belongs to the phytochrome family.</text>
</comment>
<evidence type="ECO:0000259" key="18">
    <source>
        <dbReference type="PROSITE" id="PS50110"/>
    </source>
</evidence>
<evidence type="ECO:0000256" key="4">
    <source>
        <dbReference type="ARBA" id="ARBA00012438"/>
    </source>
</evidence>
<evidence type="ECO:0000256" key="12">
    <source>
        <dbReference type="ARBA" id="ARBA00023306"/>
    </source>
</evidence>
<evidence type="ECO:0000256" key="3">
    <source>
        <dbReference type="ARBA" id="ARBA00006402"/>
    </source>
</evidence>
<evidence type="ECO:0000313" key="20">
    <source>
        <dbReference type="Proteomes" id="UP000500857"/>
    </source>
</evidence>
<dbReference type="InterPro" id="IPR036097">
    <property type="entry name" value="HisK_dim/P_sf"/>
</dbReference>
<dbReference type="PRINTS" id="PR00344">
    <property type="entry name" value="BCTRLSENSOR"/>
</dbReference>
<evidence type="ECO:0000259" key="16">
    <source>
        <dbReference type="PROSITE" id="PS50046"/>
    </source>
</evidence>
<dbReference type="GO" id="GO:0005886">
    <property type="term" value="C:plasma membrane"/>
    <property type="evidence" value="ECO:0007669"/>
    <property type="project" value="TreeGrafter"/>
</dbReference>
<dbReference type="InterPro" id="IPR016132">
    <property type="entry name" value="Phyto_chromo_attachment"/>
</dbReference>
<evidence type="ECO:0000259" key="17">
    <source>
        <dbReference type="PROSITE" id="PS50109"/>
    </source>
</evidence>
<evidence type="ECO:0000256" key="6">
    <source>
        <dbReference type="ARBA" id="ARBA00022679"/>
    </source>
</evidence>
<dbReference type="PANTHER" id="PTHR43047:SF63">
    <property type="entry name" value="HISTIDINE KINASE"/>
    <property type="match status" value="1"/>
</dbReference>
<keyword evidence="8" id="KW-0418">Kinase</keyword>
<comment type="subcellular location">
    <subcellularLocation>
        <location evidence="2">Membrane</location>
    </subcellularLocation>
</comment>
<dbReference type="FunFam" id="1.10.287.130:FF:000038">
    <property type="entry name" value="Sensory transduction histidine kinase"/>
    <property type="match status" value="1"/>
</dbReference>
<dbReference type="SMART" id="SM00065">
    <property type="entry name" value="GAF"/>
    <property type="match status" value="1"/>
</dbReference>
<proteinExistence type="inferred from homology"/>
<dbReference type="FunFam" id="3.30.565.10:FF:000010">
    <property type="entry name" value="Sensor histidine kinase RcsC"/>
    <property type="match status" value="1"/>
</dbReference>
<dbReference type="Proteomes" id="UP000500857">
    <property type="component" value="Chromosome"/>
</dbReference>
<dbReference type="PROSITE" id="PS50110">
    <property type="entry name" value="RESPONSE_REGULATORY"/>
    <property type="match status" value="1"/>
</dbReference>
<dbReference type="InterPro" id="IPR029016">
    <property type="entry name" value="GAF-like_dom_sf"/>
</dbReference>
<evidence type="ECO:0000256" key="10">
    <source>
        <dbReference type="ARBA" id="ARBA00023012"/>
    </source>
</evidence>
<dbReference type="Pfam" id="PF00512">
    <property type="entry name" value="HisKA"/>
    <property type="match status" value="1"/>
</dbReference>
<accession>A0A6H1TZV5</accession>
<dbReference type="InterPro" id="IPR001789">
    <property type="entry name" value="Sig_transdc_resp-reg_receiver"/>
</dbReference>
<dbReference type="EC" id="2.7.13.3" evidence="4"/>
<dbReference type="Gene3D" id="1.10.287.130">
    <property type="match status" value="1"/>
</dbReference>
<dbReference type="PROSITE" id="PS50109">
    <property type="entry name" value="HIS_KIN"/>
    <property type="match status" value="1"/>
</dbReference>
<evidence type="ECO:0000256" key="5">
    <source>
        <dbReference type="ARBA" id="ARBA00022553"/>
    </source>
</evidence>
<dbReference type="Gene3D" id="3.30.565.10">
    <property type="entry name" value="Histidine kinase-like ATPase, C-terminal domain"/>
    <property type="match status" value="1"/>
</dbReference>
<dbReference type="SMART" id="SM00388">
    <property type="entry name" value="HisKA"/>
    <property type="match status" value="1"/>
</dbReference>
<organism evidence="19 20">
    <name type="scientific">Oxynema aestuarii AP17</name>
    <dbReference type="NCBI Taxonomy" id="2064643"/>
    <lineage>
        <taxon>Bacteria</taxon>
        <taxon>Bacillati</taxon>
        <taxon>Cyanobacteriota</taxon>
        <taxon>Cyanophyceae</taxon>
        <taxon>Oscillatoriophycideae</taxon>
        <taxon>Oscillatoriales</taxon>
        <taxon>Oscillatoriaceae</taxon>
        <taxon>Oxynema</taxon>
        <taxon>Oxynema aestuarii</taxon>
    </lineage>
</organism>
<evidence type="ECO:0000313" key="19">
    <source>
        <dbReference type="EMBL" id="QIZ70889.1"/>
    </source>
</evidence>
<dbReference type="RefSeq" id="WP_168569044.1">
    <property type="nucleotide sequence ID" value="NZ_CP051167.1"/>
</dbReference>
<evidence type="ECO:0000256" key="2">
    <source>
        <dbReference type="ARBA" id="ARBA00004370"/>
    </source>
</evidence>
<gene>
    <name evidence="19" type="ORF">HCG48_10065</name>
</gene>
<dbReference type="Pfam" id="PF01590">
    <property type="entry name" value="GAF"/>
    <property type="match status" value="1"/>
</dbReference>
<evidence type="ECO:0000256" key="1">
    <source>
        <dbReference type="ARBA" id="ARBA00000085"/>
    </source>
</evidence>
<evidence type="ECO:0000256" key="15">
    <source>
        <dbReference type="SAM" id="MobiDB-lite"/>
    </source>
</evidence>
<evidence type="ECO:0000256" key="13">
    <source>
        <dbReference type="ARBA" id="ARBA00074306"/>
    </source>
</evidence>
<dbReference type="AlphaFoldDB" id="A0A6H1TZV5"/>
<sequence length="796" mass="89870">MFSFEITRKTLSYRAFERLRALVEEQGQGEATVTIRRSCRYANARELEGNWDRAIAAISESFSVLLLARDGEGESDPERSQVEVGLSFDPSAIGAFLEQWQGSPACEQEAEAIAIARDRLRPNDPQRQSEFTLSLIDLLSGDRATTPEAYRATTPKEDREPPVSPVLLNADIDAIDPQYIGICQPVEQALRHRIEQEQLLNQVTAQIRQSLELPTILSTAVEQVRQFLNVDRLAIYQFHSVATQPQDPEPQSLEEEFNPNAPWDWERDCDCITYESRACESITSVLGPQEEYCFIFEPPSRDKYRRGYILTVEDVEKTYQKTPCLLDLLRQFQVRAKLVVPIVVCDRLWGLLIAHQCHEPRRWLESEKTFLTHIAEHLAIAIHQAELYAQVHRQKHTLERRVADRTQDLHDALVAAESANRAKSEFLATMSHELRTPLTCVIGMSATLLRWSFGQLSDKQRSYLQTIHDSGEHLLELINDILDLSQVEAGKTALNISRFSLTQLARQTVQALGDRAAANQLQIELEFSIEPPYDRWSADRRRVRQILFNLLSNAIKFTPENGRVILRIWLEEKMAVLQVQDTGVGIAEEHQPLLFQKFQQLDTSYHRQYGGTGLGLALTKQLVELHGGWIGFQSQIGVGTTFTVRLPAHPSNPQATGNPPTGNSAIPSDPQGRIVLIEDHEESATLICDILTTAGYQVVWMVEGDTALKQIEVLQPQLAIVDLRLPGMDGFEIIQCLRRSPATEQLKILVLTAKVLPEDRERSFEVGADDFLTKPVQIDQLLVKVNALMSAKTAQS</sequence>
<dbReference type="PANTHER" id="PTHR43047">
    <property type="entry name" value="TWO-COMPONENT HISTIDINE PROTEIN KINASE"/>
    <property type="match status" value="1"/>
</dbReference>
<keyword evidence="11" id="KW-0472">Membrane</keyword>
<dbReference type="Pfam" id="PF02518">
    <property type="entry name" value="HATPase_c"/>
    <property type="match status" value="1"/>
</dbReference>
<comment type="catalytic activity">
    <reaction evidence="1">
        <text>ATP + protein L-histidine = ADP + protein N-phospho-L-histidine.</text>
        <dbReference type="EC" id="2.7.13.3"/>
    </reaction>
</comment>
<dbReference type="Pfam" id="PF00072">
    <property type="entry name" value="Response_reg"/>
    <property type="match status" value="1"/>
</dbReference>